<dbReference type="KEGG" id="mic:Mic7113_2126"/>
<accession>K9WCH3</accession>
<dbReference type="EMBL" id="CP003630">
    <property type="protein sequence ID" value="AFZ17943.1"/>
    <property type="molecule type" value="Genomic_DNA"/>
</dbReference>
<dbReference type="STRING" id="1173027.Mic7113_2126"/>
<reference evidence="1 2" key="1">
    <citation type="submission" date="2012-06" db="EMBL/GenBank/DDBJ databases">
        <title>Finished chromosome of genome of Microcoleus sp. PCC 7113.</title>
        <authorList>
            <consortium name="US DOE Joint Genome Institute"/>
            <person name="Gugger M."/>
            <person name="Coursin T."/>
            <person name="Rippka R."/>
            <person name="Tandeau De Marsac N."/>
            <person name="Huntemann M."/>
            <person name="Wei C.-L."/>
            <person name="Han J."/>
            <person name="Detter J.C."/>
            <person name="Han C."/>
            <person name="Tapia R."/>
            <person name="Chen A."/>
            <person name="Kyrpides N."/>
            <person name="Mavromatis K."/>
            <person name="Markowitz V."/>
            <person name="Szeto E."/>
            <person name="Ivanova N."/>
            <person name="Pagani I."/>
            <person name="Pati A."/>
            <person name="Goodwin L."/>
            <person name="Nordberg H.P."/>
            <person name="Cantor M.N."/>
            <person name="Hua S.X."/>
            <person name="Woyke T."/>
            <person name="Kerfeld C.A."/>
        </authorList>
    </citation>
    <scope>NUCLEOTIDE SEQUENCE [LARGE SCALE GENOMIC DNA]</scope>
    <source>
        <strain evidence="1 2">PCC 7113</strain>
    </source>
</reference>
<sequence length="123" mass="14247">MDVAEAKARLEAAYEDEAVFLPPSVLNKITLDDIPNQVMIEVGLPKDGVMHLDWSGRLFKDQDQIKGEADYTWTRKYWYSPIGLEHYLDLIRRAVELRNRVHNDVEITNYDDDGSLYPDDICC</sequence>
<evidence type="ECO:0000313" key="2">
    <source>
        <dbReference type="Proteomes" id="UP000010471"/>
    </source>
</evidence>
<gene>
    <name evidence="1" type="ORF">Mic7113_2126</name>
</gene>
<evidence type="ECO:0000313" key="1">
    <source>
        <dbReference type="EMBL" id="AFZ17943.1"/>
    </source>
</evidence>
<keyword evidence="2" id="KW-1185">Reference proteome</keyword>
<dbReference type="RefSeq" id="WP_015182095.1">
    <property type="nucleotide sequence ID" value="NC_019738.1"/>
</dbReference>
<name>K9WCH3_9CYAN</name>
<dbReference type="AlphaFoldDB" id="K9WCH3"/>
<protein>
    <submittedName>
        <fullName evidence="1">Uncharacterized protein</fullName>
    </submittedName>
</protein>
<proteinExistence type="predicted"/>
<dbReference type="Proteomes" id="UP000010471">
    <property type="component" value="Chromosome"/>
</dbReference>
<organism evidence="1 2">
    <name type="scientific">Allocoleopsis franciscana PCC 7113</name>
    <dbReference type="NCBI Taxonomy" id="1173027"/>
    <lineage>
        <taxon>Bacteria</taxon>
        <taxon>Bacillati</taxon>
        <taxon>Cyanobacteriota</taxon>
        <taxon>Cyanophyceae</taxon>
        <taxon>Coleofasciculales</taxon>
        <taxon>Coleofasciculaceae</taxon>
        <taxon>Allocoleopsis</taxon>
        <taxon>Allocoleopsis franciscana</taxon>
    </lineage>
</organism>
<dbReference type="HOGENOM" id="CLU_2012668_0_0_3"/>